<dbReference type="InterPro" id="IPR019313">
    <property type="entry name" value="Mediator_Med17"/>
</dbReference>
<evidence type="ECO:0000313" key="7">
    <source>
        <dbReference type="Proteomes" id="UP001626550"/>
    </source>
</evidence>
<evidence type="ECO:0000256" key="5">
    <source>
        <dbReference type="ARBA" id="ARBA00023242"/>
    </source>
</evidence>
<dbReference type="GO" id="GO:0005634">
    <property type="term" value="C:nucleus"/>
    <property type="evidence" value="ECO:0007669"/>
    <property type="project" value="UniProtKB-SubCell"/>
</dbReference>
<protein>
    <submittedName>
        <fullName evidence="6">Mediator of RNA polymerase II transcription subunit 17</fullName>
    </submittedName>
</protein>
<reference evidence="6 7" key="1">
    <citation type="submission" date="2024-11" db="EMBL/GenBank/DDBJ databases">
        <title>Adaptive evolution of stress response genes in parasites aligns with host niche diversity.</title>
        <authorList>
            <person name="Hahn C."/>
            <person name="Resl P."/>
        </authorList>
    </citation>
    <scope>NUCLEOTIDE SEQUENCE [LARGE SCALE GENOMIC DNA]</scope>
    <source>
        <strain evidence="6">EGGRZ-B1_66</strain>
        <tissue evidence="6">Body</tissue>
    </source>
</reference>
<gene>
    <name evidence="6" type="primary">MED17_2</name>
    <name evidence="6" type="ORF">Ciccas_006317</name>
</gene>
<keyword evidence="5" id="KW-0539">Nucleus</keyword>
<comment type="similarity">
    <text evidence="2">Belongs to the Mediator complex subunit 17 family.</text>
</comment>
<dbReference type="AlphaFoldDB" id="A0ABD2Q8I9"/>
<keyword evidence="7" id="KW-1185">Reference proteome</keyword>
<organism evidence="6 7">
    <name type="scientific">Cichlidogyrus casuarinus</name>
    <dbReference type="NCBI Taxonomy" id="1844966"/>
    <lineage>
        <taxon>Eukaryota</taxon>
        <taxon>Metazoa</taxon>
        <taxon>Spiralia</taxon>
        <taxon>Lophotrochozoa</taxon>
        <taxon>Platyhelminthes</taxon>
        <taxon>Monogenea</taxon>
        <taxon>Monopisthocotylea</taxon>
        <taxon>Dactylogyridea</taxon>
        <taxon>Ancyrocephalidae</taxon>
        <taxon>Cichlidogyrus</taxon>
    </lineage>
</organism>
<evidence type="ECO:0000256" key="2">
    <source>
        <dbReference type="ARBA" id="ARBA00005635"/>
    </source>
</evidence>
<keyword evidence="3" id="KW-0805">Transcription regulation</keyword>
<comment type="caution">
    <text evidence="6">The sequence shown here is derived from an EMBL/GenBank/DDBJ whole genome shotgun (WGS) entry which is preliminary data.</text>
</comment>
<evidence type="ECO:0000313" key="6">
    <source>
        <dbReference type="EMBL" id="KAL3315056.1"/>
    </source>
</evidence>
<evidence type="ECO:0000256" key="4">
    <source>
        <dbReference type="ARBA" id="ARBA00023163"/>
    </source>
</evidence>
<evidence type="ECO:0000256" key="3">
    <source>
        <dbReference type="ARBA" id="ARBA00023015"/>
    </source>
</evidence>
<dbReference type="EMBL" id="JBJKFK010000838">
    <property type="protein sequence ID" value="KAL3315056.1"/>
    <property type="molecule type" value="Genomic_DNA"/>
</dbReference>
<proteinExistence type="inferred from homology"/>
<dbReference type="PANTHER" id="PTHR13114:SF7">
    <property type="entry name" value="MEDIATOR OF RNA POLYMERASE II TRANSCRIPTION SUBUNIT 17"/>
    <property type="match status" value="1"/>
</dbReference>
<comment type="subcellular location">
    <subcellularLocation>
        <location evidence="1">Nucleus</location>
    </subcellularLocation>
</comment>
<dbReference type="Proteomes" id="UP001626550">
    <property type="component" value="Unassembled WGS sequence"/>
</dbReference>
<keyword evidence="4" id="KW-0804">Transcription</keyword>
<evidence type="ECO:0000256" key="1">
    <source>
        <dbReference type="ARBA" id="ARBA00004123"/>
    </source>
</evidence>
<accession>A0ABD2Q8I9</accession>
<name>A0ABD2Q8I9_9PLAT</name>
<sequence>MTLIPCEALSEFDVDEIFPDGRERIVKPLTPTENFQRIVNQIDFHKESPENKTSSSESSAIPNEIIGIIRENVRNAYYETCALSDVLSVVLDKRFLTLNPVSQNPPNYKKSLVLAGKKIALGNAAQMLHKSAERLKNHLHNIASYRGTKKNEDGTTDNTNAVPSFHMALINLRKYWRLRIFQNSILGDVSLTSAGSRFRESGAFEIKEADPSKSPDCPLEITFNRNLANIMDRAVYPGMLLVRIQKVSSDNQSKSLLWQSIFAPESDSLHTQGQEMNLSNPLKSLDEAHDRLNFAQRVLACREIISTLANEASFSRFPGLLSAGCMAFATQDEVVASLFPDVQVSVKMLTKMSNSSDFNPQNVDDISDDLKADYSRLPDVLQIPSSTKTKQQIKGGLLNSKNDPITSLAIQLMRILHEMHQSSWSNLSSVPNPTTTPVQVPRALRAAGSQALTADALTDSREISAGMLSSSLQVGIAAVSGFAGPASAAWISATKGSSQVNTTLPVSSVSNTNILRNPTNVGPLNQERHSMFAQWSNLENKEDSAATASGAESTASHVAAYESALMRSGSLWGFF</sequence>
<dbReference type="PANTHER" id="PTHR13114">
    <property type="entry name" value="MEDIATOR OF RNA POLYMERASE II TRANSCRIPTION SUBUNIT 17"/>
    <property type="match status" value="1"/>
</dbReference>